<proteinExistence type="predicted"/>
<dbReference type="SUPFAM" id="SSF50249">
    <property type="entry name" value="Nucleic acid-binding proteins"/>
    <property type="match status" value="1"/>
</dbReference>
<dbReference type="Pfam" id="PF00313">
    <property type="entry name" value="CSD"/>
    <property type="match status" value="1"/>
</dbReference>
<feature type="compositionally biased region" description="Basic and acidic residues" evidence="1">
    <location>
        <begin position="315"/>
        <end position="328"/>
    </location>
</feature>
<dbReference type="Gene3D" id="2.40.50.140">
    <property type="entry name" value="Nucleic acid-binding proteins"/>
    <property type="match status" value="1"/>
</dbReference>
<feature type="domain" description="CSD" evidence="2">
    <location>
        <begin position="82"/>
        <end position="142"/>
    </location>
</feature>
<protein>
    <submittedName>
        <fullName evidence="4">Y-box-binding protein 1-like</fullName>
    </submittedName>
</protein>
<organism evidence="3 4">
    <name type="scientific">Bos indicus</name>
    <name type="common">Zebu</name>
    <dbReference type="NCBI Taxonomy" id="9915"/>
    <lineage>
        <taxon>Eukaryota</taxon>
        <taxon>Metazoa</taxon>
        <taxon>Chordata</taxon>
        <taxon>Craniata</taxon>
        <taxon>Vertebrata</taxon>
        <taxon>Euteleostomi</taxon>
        <taxon>Mammalia</taxon>
        <taxon>Eutheria</taxon>
        <taxon>Laurasiatheria</taxon>
        <taxon>Artiodactyla</taxon>
        <taxon>Ruminantia</taxon>
        <taxon>Pecora</taxon>
        <taxon>Bovidae</taxon>
        <taxon>Bovinae</taxon>
        <taxon>Bos</taxon>
    </lineage>
</organism>
<dbReference type="PANTHER" id="PTHR11544">
    <property type="entry name" value="COLD SHOCK DOMAIN CONTAINING PROTEINS"/>
    <property type="match status" value="1"/>
</dbReference>
<evidence type="ECO:0000313" key="4">
    <source>
        <dbReference type="RefSeq" id="XP_070641166.1"/>
    </source>
</evidence>
<dbReference type="InterPro" id="IPR002059">
    <property type="entry name" value="CSP_DNA-bd"/>
</dbReference>
<dbReference type="RefSeq" id="XP_070641166.1">
    <property type="nucleotide sequence ID" value="XM_070785065.1"/>
</dbReference>
<accession>A0ABM4S041</accession>
<name>A0ABM4S041_BOSIN</name>
<gene>
    <name evidence="4" type="primary">LOC139181557</name>
</gene>
<sequence length="363" mass="39673">MAAPAKHSRCSLPRTRAYLLTAAPPDLERGVAPLGPPVPMQPPLLGCGVAPPSLRHWPWENYVASGNGWHSHSISASELIRGIIPKLDEYGYISRHHTQEDVFVHQTATTWKNTGKYQCSVGDGEKVESRVVQSKWGTKATKEIMSGFYIHGLVPKSQGPKGAKDIIDELKGSSKSFTAAQGLRRYLPGHPQDQQMRCLWPFGRAPSVTCCQWILATTSGPWSDHLPGSALTASLEGHPQWGVGPSYLLSHPRDQSTTPGPRHLPDISEEPEAEHRENGCDASRNLQQRPAPCYGSHHQNNPRHHPQQAPGTQGRDSEGREGKIKKSPTEAPVFVSVAKKKDAPDEGNSCSWMHPLPPGLSNS</sequence>
<dbReference type="GeneID" id="139181557"/>
<dbReference type="InterPro" id="IPR012340">
    <property type="entry name" value="NA-bd_OB-fold"/>
</dbReference>
<reference evidence="4" key="1">
    <citation type="submission" date="2025-08" db="UniProtKB">
        <authorList>
            <consortium name="RefSeq"/>
        </authorList>
    </citation>
    <scope>IDENTIFICATION</scope>
    <source>
        <tissue evidence="4">Blood</tissue>
    </source>
</reference>
<keyword evidence="3" id="KW-1185">Reference proteome</keyword>
<evidence type="ECO:0000313" key="3">
    <source>
        <dbReference type="Proteomes" id="UP001652663"/>
    </source>
</evidence>
<evidence type="ECO:0000256" key="1">
    <source>
        <dbReference type="SAM" id="MobiDB-lite"/>
    </source>
</evidence>
<evidence type="ECO:0000259" key="2">
    <source>
        <dbReference type="Pfam" id="PF00313"/>
    </source>
</evidence>
<dbReference type="Proteomes" id="UP001652663">
    <property type="component" value="Chromosome X"/>
</dbReference>
<feature type="region of interest" description="Disordered" evidence="1">
    <location>
        <begin position="244"/>
        <end position="363"/>
    </location>
</feature>
<dbReference type="InterPro" id="IPR050181">
    <property type="entry name" value="Cold_shock_domain"/>
</dbReference>